<feature type="transmembrane region" description="Helical" evidence="2">
    <location>
        <begin position="704"/>
        <end position="722"/>
    </location>
</feature>
<feature type="transmembrane region" description="Helical" evidence="2">
    <location>
        <begin position="321"/>
        <end position="343"/>
    </location>
</feature>
<comment type="caution">
    <text evidence="3">The sequence shown here is derived from an EMBL/GenBank/DDBJ whole genome shotgun (WGS) entry which is preliminary data.</text>
</comment>
<feature type="transmembrane region" description="Helical" evidence="2">
    <location>
        <begin position="292"/>
        <end position="309"/>
    </location>
</feature>
<accession>A0A511J632</accession>
<feature type="transmembrane region" description="Helical" evidence="2">
    <location>
        <begin position="901"/>
        <end position="919"/>
    </location>
</feature>
<feature type="transmembrane region" description="Helical" evidence="2">
    <location>
        <begin position="385"/>
        <end position="405"/>
    </location>
</feature>
<protein>
    <submittedName>
        <fullName evidence="3">Uncharacterized protein</fullName>
    </submittedName>
</protein>
<feature type="transmembrane region" description="Helical" evidence="2">
    <location>
        <begin position="989"/>
        <end position="1008"/>
    </location>
</feature>
<feature type="transmembrane region" description="Helical" evidence="2">
    <location>
        <begin position="580"/>
        <end position="596"/>
    </location>
</feature>
<sequence>MDDAILDAARRRLLDTLTCPACRTWLVGTACPACGLDLAGADGATIWQASHAAAGAVAHREDVVRRVLAEQYARRSAPTPAPAPAPVQPASVQPASVRPASVQPAPVHPPSGHPAPLHPAPGAPSVSAPPVGPPAYRASPAAPRPARAPWPVQTVLVVLGASLLALAGLVFLAFTWDVLSLPVRALVVAVATGGVLVLAVALRRRGLDQSAEAVAGLGAALVLLDAWAVRATGLVTAVSGTTYAVGALVVCAAVLACYGLATGLRAGTVAAAVLVPAVAVPLALAADGPAQVALAFLASLALTTLRFVPTGARALRAERRVLGVAAAGCAGVAGVVIAGALVLDRAFEGEFDVGSTGVLAAAALAVLLLGAQAVLARGTRRAGRAWAAGTLVLATAVAAAAVPALPGASVWSLPAAAGVALAAQGCALAGIARRPRLDALVRTGAAASLATALLLAVPDAVLAGFAVLARFAGELDAPDEAASTLVGAAVLAGALLVAGLRAPAWRHAGLVLATVTLVAAPLLLVPGPVALALTLAALVAGGALASVRTAPAWRVHPRLLAVLAALAGVAATLPDAGASALALAVAAGLAVTARTWSVRSSTAGPARAACSVAAAVLAWCALVQVGAVVDLAGADAACLAAALVGSACVVVALRGTTSVEANALLATAAVGEAVTWAVAVLGRGDAAARTPADLVAAWRDGRTSGIGALVVGAFVVVQALVVGHPARRGTDAHDSATSDVPPAAGILAARVIAAGLVAPAAAAWVGTLHALAGVPDRAAALLVVTVIGLASVQLVRPGASARAVVQVAGAATAAIGLLTAWSTGTDHVATIQLVLAAGTAAALAREPGRRSLRWWALGLLAAASWNGLAVESVGVPEAYLAPWGVVLAGIGARRVRRGGDGAALVGVGTLMVGLPSALVDEPWHLGTTAVERGTVLTLGLLVVAAVAARLAGPGPRGAAALAAAEAAALLAVLGPLRRAAVALTGTTDLVEAYALPAAAVLGLALVALRRSRGLSRPALVAASWLLLAVATVPTLVAALTASAAPGGSAAQVVRIAALAVVASVLAVGGAATGRPVPRAQGLALLAALTLVALAAQVEAGPAPDALLAMAGAVSLVIGVLDLRRGPVGSWPALGPGLVAVLVPTFVGLQVEPTAWRVAVVVVGGVLAVGAGARQRLQAPFVVGTLVLTAEVVVQLVAAAGPVLGRVGWWPLLFVGGALLTALGITYEARLRDAREAARYVGSMR</sequence>
<evidence type="ECO:0000313" key="3">
    <source>
        <dbReference type="EMBL" id="GEL93447.1"/>
    </source>
</evidence>
<feature type="transmembrane region" description="Helical" evidence="2">
    <location>
        <begin position="154"/>
        <end position="176"/>
    </location>
</feature>
<dbReference type="NCBIfam" id="NF047321">
    <property type="entry name" value="SCO7613_CTERM"/>
    <property type="match status" value="1"/>
</dbReference>
<keyword evidence="2" id="KW-1133">Transmembrane helix</keyword>
<feature type="transmembrane region" description="Helical" evidence="2">
    <location>
        <begin position="481"/>
        <end position="500"/>
    </location>
</feature>
<feature type="transmembrane region" description="Helical" evidence="2">
    <location>
        <begin position="1206"/>
        <end position="1226"/>
    </location>
</feature>
<dbReference type="RefSeq" id="WP_186812531.1">
    <property type="nucleotide sequence ID" value="NZ_BJWG01000001.1"/>
</dbReference>
<feature type="transmembrane region" description="Helical" evidence="2">
    <location>
        <begin position="559"/>
        <end position="574"/>
    </location>
</feature>
<feature type="transmembrane region" description="Helical" evidence="2">
    <location>
        <begin position="182"/>
        <end position="202"/>
    </location>
</feature>
<feature type="transmembrane region" description="Helical" evidence="2">
    <location>
        <begin position="1179"/>
        <end position="1200"/>
    </location>
</feature>
<feature type="transmembrane region" description="Helical" evidence="2">
    <location>
        <begin position="1154"/>
        <end position="1172"/>
    </location>
</feature>
<organism evidence="3 4">
    <name type="scientific">Cellulomonas composti</name>
    <dbReference type="NCBI Taxonomy" id="266130"/>
    <lineage>
        <taxon>Bacteria</taxon>
        <taxon>Bacillati</taxon>
        <taxon>Actinomycetota</taxon>
        <taxon>Actinomycetes</taxon>
        <taxon>Micrococcales</taxon>
        <taxon>Cellulomonadaceae</taxon>
        <taxon>Cellulomonas</taxon>
    </lineage>
</organism>
<feature type="transmembrane region" description="Helical" evidence="2">
    <location>
        <begin position="1129"/>
        <end position="1148"/>
    </location>
</feature>
<feature type="transmembrane region" description="Helical" evidence="2">
    <location>
        <begin position="665"/>
        <end position="684"/>
    </location>
</feature>
<feature type="transmembrane region" description="Helical" evidence="2">
    <location>
        <begin position="1049"/>
        <end position="1070"/>
    </location>
</feature>
<feature type="transmembrane region" description="Helical" evidence="2">
    <location>
        <begin position="778"/>
        <end position="796"/>
    </location>
</feature>
<feature type="transmembrane region" description="Helical" evidence="2">
    <location>
        <begin position="743"/>
        <end position="766"/>
    </location>
</feature>
<feature type="transmembrane region" description="Helical" evidence="2">
    <location>
        <begin position="507"/>
        <end position="524"/>
    </location>
</feature>
<feature type="compositionally biased region" description="Low complexity" evidence="1">
    <location>
        <begin position="123"/>
        <end position="141"/>
    </location>
</feature>
<evidence type="ECO:0000313" key="4">
    <source>
        <dbReference type="Proteomes" id="UP000321720"/>
    </source>
</evidence>
<feature type="transmembrane region" description="Helical" evidence="2">
    <location>
        <begin position="214"/>
        <end position="237"/>
    </location>
</feature>
<feature type="transmembrane region" description="Helical" evidence="2">
    <location>
        <begin position="934"/>
        <end position="951"/>
    </location>
</feature>
<feature type="transmembrane region" description="Helical" evidence="2">
    <location>
        <begin position="1020"/>
        <end position="1043"/>
    </location>
</feature>
<feature type="transmembrane region" description="Helical" evidence="2">
    <location>
        <begin position="243"/>
        <end position="261"/>
    </location>
</feature>
<feature type="transmembrane region" description="Helical" evidence="2">
    <location>
        <begin position="530"/>
        <end position="547"/>
    </location>
</feature>
<dbReference type="AlphaFoldDB" id="A0A511J632"/>
<keyword evidence="2" id="KW-0812">Transmembrane</keyword>
<reference evidence="3 4" key="1">
    <citation type="submission" date="2019-07" db="EMBL/GenBank/DDBJ databases">
        <title>Whole genome shotgun sequence of Cellulomonas composti NBRC 100758.</title>
        <authorList>
            <person name="Hosoyama A."/>
            <person name="Uohara A."/>
            <person name="Ohji S."/>
            <person name="Ichikawa N."/>
        </authorList>
    </citation>
    <scope>NUCLEOTIDE SEQUENCE [LARGE SCALE GENOMIC DNA]</scope>
    <source>
        <strain evidence="3 4">NBRC 100758</strain>
    </source>
</reference>
<feature type="compositionally biased region" description="Pro residues" evidence="1">
    <location>
        <begin position="106"/>
        <end position="122"/>
    </location>
</feature>
<feature type="transmembrane region" description="Helical" evidence="2">
    <location>
        <begin position="803"/>
        <end position="821"/>
    </location>
</feature>
<proteinExistence type="predicted"/>
<feature type="transmembrane region" description="Helical" evidence="2">
    <location>
        <begin position="827"/>
        <end position="844"/>
    </location>
</feature>
<name>A0A511J632_9CELL</name>
<keyword evidence="2" id="KW-0472">Membrane</keyword>
<feature type="transmembrane region" description="Helical" evidence="2">
    <location>
        <begin position="608"/>
        <end position="627"/>
    </location>
</feature>
<feature type="transmembrane region" description="Helical" evidence="2">
    <location>
        <begin position="1082"/>
        <end position="1099"/>
    </location>
</feature>
<feature type="transmembrane region" description="Helical" evidence="2">
    <location>
        <begin position="444"/>
        <end position="469"/>
    </location>
</feature>
<feature type="transmembrane region" description="Helical" evidence="2">
    <location>
        <begin position="633"/>
        <end position="653"/>
    </location>
</feature>
<gene>
    <name evidence="3" type="ORF">CCO02nite_01050</name>
</gene>
<dbReference type="InterPro" id="IPR058062">
    <property type="entry name" value="SCO7613_C"/>
</dbReference>
<feature type="transmembrane region" description="Helical" evidence="2">
    <location>
        <begin position="268"/>
        <end position="286"/>
    </location>
</feature>
<feature type="transmembrane region" description="Helical" evidence="2">
    <location>
        <begin position="958"/>
        <end position="977"/>
    </location>
</feature>
<dbReference type="Proteomes" id="UP000321720">
    <property type="component" value="Unassembled WGS sequence"/>
</dbReference>
<evidence type="ECO:0000256" key="2">
    <source>
        <dbReference type="SAM" id="Phobius"/>
    </source>
</evidence>
<evidence type="ECO:0000256" key="1">
    <source>
        <dbReference type="SAM" id="MobiDB-lite"/>
    </source>
</evidence>
<feature type="transmembrane region" description="Helical" evidence="2">
    <location>
        <begin position="411"/>
        <end position="432"/>
    </location>
</feature>
<feature type="region of interest" description="Disordered" evidence="1">
    <location>
        <begin position="75"/>
        <end position="143"/>
    </location>
</feature>
<keyword evidence="4" id="KW-1185">Reference proteome</keyword>
<dbReference type="EMBL" id="BJWG01000001">
    <property type="protein sequence ID" value="GEL93447.1"/>
    <property type="molecule type" value="Genomic_DNA"/>
</dbReference>
<feature type="transmembrane region" description="Helical" evidence="2">
    <location>
        <begin position="1105"/>
        <end position="1122"/>
    </location>
</feature>
<feature type="transmembrane region" description="Helical" evidence="2">
    <location>
        <begin position="355"/>
        <end position="376"/>
    </location>
</feature>